<dbReference type="Gene3D" id="3.30.50.10">
    <property type="entry name" value="Erythroid Transcription Factor GATA-1, subunit A"/>
    <property type="match status" value="1"/>
</dbReference>
<keyword evidence="4" id="KW-1185">Reference proteome</keyword>
<keyword evidence="2" id="KW-0862">Zinc</keyword>
<name>A0ABN7M1J3_9BACT</name>
<dbReference type="EMBL" id="CAJNBJ010000017">
    <property type="protein sequence ID" value="CAE6780539.1"/>
    <property type="molecule type" value="Genomic_DNA"/>
</dbReference>
<evidence type="ECO:0000256" key="2">
    <source>
        <dbReference type="ARBA" id="ARBA00022833"/>
    </source>
</evidence>
<protein>
    <submittedName>
        <fullName evidence="3">DNA gyrase inhibitor YacG</fullName>
    </submittedName>
</protein>
<sequence length="66" mass="7329">MSPSRLSQSRCPECHEPTTWQGNPWRPFCSERCQLIDLGAWAGEEYRVPGTSLTVGGSEFSAPDND</sequence>
<dbReference type="RefSeq" id="WP_213043512.1">
    <property type="nucleotide sequence ID" value="NZ_CAJNBJ010000017.1"/>
</dbReference>
<reference evidence="3 4" key="1">
    <citation type="submission" date="2021-02" db="EMBL/GenBank/DDBJ databases">
        <authorList>
            <person name="Han P."/>
        </authorList>
    </citation>
    <scope>NUCLEOTIDE SEQUENCE [LARGE SCALE GENOMIC DNA]</scope>
    <source>
        <strain evidence="3">Candidatus Nitrospira sp. ZN2</strain>
    </source>
</reference>
<dbReference type="Proteomes" id="UP000675880">
    <property type="component" value="Unassembled WGS sequence"/>
</dbReference>
<organism evidence="3 4">
    <name type="scientific">Nitrospira defluvii</name>
    <dbReference type="NCBI Taxonomy" id="330214"/>
    <lineage>
        <taxon>Bacteria</taxon>
        <taxon>Pseudomonadati</taxon>
        <taxon>Nitrospirota</taxon>
        <taxon>Nitrospiria</taxon>
        <taxon>Nitrospirales</taxon>
        <taxon>Nitrospiraceae</taxon>
        <taxon>Nitrospira</taxon>
    </lineage>
</organism>
<dbReference type="Pfam" id="PF03884">
    <property type="entry name" value="YacG"/>
    <property type="match status" value="1"/>
</dbReference>
<accession>A0ABN7M1J3</accession>
<dbReference type="HAMAP" id="MF_00649">
    <property type="entry name" value="DNA_gyrase_inhibitor_YacG"/>
    <property type="match status" value="1"/>
</dbReference>
<dbReference type="PANTHER" id="PTHR36150:SF1">
    <property type="entry name" value="DNA GYRASE INHIBITOR YACG"/>
    <property type="match status" value="1"/>
</dbReference>
<dbReference type="InterPro" id="IPR005584">
    <property type="entry name" value="DNA_gyrase_inhibitor_YacG"/>
</dbReference>
<dbReference type="InterPro" id="IPR013088">
    <property type="entry name" value="Znf_NHR/GATA"/>
</dbReference>
<evidence type="ECO:0000256" key="1">
    <source>
        <dbReference type="ARBA" id="ARBA00022723"/>
    </source>
</evidence>
<evidence type="ECO:0000313" key="3">
    <source>
        <dbReference type="EMBL" id="CAE6780539.1"/>
    </source>
</evidence>
<proteinExistence type="inferred from homology"/>
<gene>
    <name evidence="3" type="primary">yacG</name>
    <name evidence="3" type="ORF">NSPZN2_40732</name>
</gene>
<comment type="caution">
    <text evidence="3">The sequence shown here is derived from an EMBL/GenBank/DDBJ whole genome shotgun (WGS) entry which is preliminary data.</text>
</comment>
<keyword evidence="1" id="KW-0479">Metal-binding</keyword>
<dbReference type="SUPFAM" id="SSF57716">
    <property type="entry name" value="Glucocorticoid receptor-like (DNA-binding domain)"/>
    <property type="match status" value="1"/>
</dbReference>
<evidence type="ECO:0000313" key="4">
    <source>
        <dbReference type="Proteomes" id="UP000675880"/>
    </source>
</evidence>
<dbReference type="PANTHER" id="PTHR36150">
    <property type="entry name" value="DNA GYRASE INHIBITOR YACG"/>
    <property type="match status" value="1"/>
</dbReference>